<proteinExistence type="predicted"/>
<protein>
    <recommendedName>
        <fullName evidence="3">NAD-dependent protein deacetylase</fullName>
    </recommendedName>
</protein>
<evidence type="ECO:0000313" key="1">
    <source>
        <dbReference type="EMBL" id="KAK8867173.1"/>
    </source>
</evidence>
<name>A0ABR2IRU4_9EUKA</name>
<dbReference type="SUPFAM" id="SSF52467">
    <property type="entry name" value="DHS-like NAD/FAD-binding domain"/>
    <property type="match status" value="1"/>
</dbReference>
<evidence type="ECO:0000313" key="2">
    <source>
        <dbReference type="Proteomes" id="UP001470230"/>
    </source>
</evidence>
<reference evidence="1 2" key="1">
    <citation type="submission" date="2024-04" db="EMBL/GenBank/DDBJ databases">
        <title>Tritrichomonas musculus Genome.</title>
        <authorList>
            <person name="Alves-Ferreira E."/>
            <person name="Grigg M."/>
            <person name="Lorenzi H."/>
            <person name="Galac M."/>
        </authorList>
    </citation>
    <scope>NUCLEOTIDE SEQUENCE [LARGE SCALE GENOMIC DNA]</scope>
    <source>
        <strain evidence="1 2">EAF2021</strain>
    </source>
</reference>
<accession>A0ABR2IRU4</accession>
<organism evidence="1 2">
    <name type="scientific">Tritrichomonas musculus</name>
    <dbReference type="NCBI Taxonomy" id="1915356"/>
    <lineage>
        <taxon>Eukaryota</taxon>
        <taxon>Metamonada</taxon>
        <taxon>Parabasalia</taxon>
        <taxon>Tritrichomonadida</taxon>
        <taxon>Tritrichomonadidae</taxon>
        <taxon>Tritrichomonas</taxon>
    </lineage>
</organism>
<comment type="caution">
    <text evidence="1">The sequence shown here is derived from an EMBL/GenBank/DDBJ whole genome shotgun (WGS) entry which is preliminary data.</text>
</comment>
<dbReference type="Proteomes" id="UP001470230">
    <property type="component" value="Unassembled WGS sequence"/>
</dbReference>
<evidence type="ECO:0008006" key="3">
    <source>
        <dbReference type="Google" id="ProtNLM"/>
    </source>
</evidence>
<gene>
    <name evidence="1" type="ORF">M9Y10_010149</name>
</gene>
<dbReference type="EMBL" id="JAPFFF010000015">
    <property type="protein sequence ID" value="KAK8867173.1"/>
    <property type="molecule type" value="Genomic_DNA"/>
</dbReference>
<dbReference type="Gene3D" id="3.40.50.1220">
    <property type="entry name" value="TPP-binding domain"/>
    <property type="match status" value="1"/>
</dbReference>
<keyword evidence="2" id="KW-1185">Reference proteome</keyword>
<dbReference type="InterPro" id="IPR029035">
    <property type="entry name" value="DHS-like_NAD/FAD-binding_dom"/>
</dbReference>
<sequence length="292" mass="33976">MLSNDPEYVETLHKVADAIKNAEYILVGGAAGMSAAGSVDTYGINDPIYLKNFKDIEEKYHAGSIWRAYYLREYTGRDWESREDHWGFKITLMHFDLHDPIHQPYIYLKNILKGKEFDIVTTNQDVQFPRAFPDKDVAVIQGDWRFLQCSKCCHDKVYESVDLCDELFPKIVKGSLPKELIPRCPKCGAEMIEWVRGFEFLQGSFYHQQYKKYHKYMDISRTKRSVYLELGVGVMTPMFIKEPFINLANENHNSTYIPINPKHAIIPNEIKDRSIKVPYDIAVFLADLEKIM</sequence>